<evidence type="ECO:0000259" key="14">
    <source>
        <dbReference type="Pfam" id="PF00060"/>
    </source>
</evidence>
<dbReference type="OrthoDB" id="8195814at2759"/>
<dbReference type="GO" id="GO:0050906">
    <property type="term" value="P:detection of stimulus involved in sensory perception"/>
    <property type="evidence" value="ECO:0007669"/>
    <property type="project" value="UniProtKB-ARBA"/>
</dbReference>
<accession>A0A7M7QHJ5</accession>
<keyword evidence="5 13" id="KW-0812">Transmembrane</keyword>
<evidence type="ECO:0000256" key="11">
    <source>
        <dbReference type="ARBA" id="ARBA00023286"/>
    </source>
</evidence>
<feature type="transmembrane region" description="Helical" evidence="13">
    <location>
        <begin position="316"/>
        <end position="336"/>
    </location>
</feature>
<proteinExistence type="inferred from homology"/>
<dbReference type="PANTHER" id="PTHR42643:SF24">
    <property type="entry name" value="IONOTROPIC RECEPTOR 60A"/>
    <property type="match status" value="1"/>
</dbReference>
<evidence type="ECO:0000256" key="12">
    <source>
        <dbReference type="ARBA" id="ARBA00023303"/>
    </source>
</evidence>
<keyword evidence="4" id="KW-1003">Cell membrane</keyword>
<evidence type="ECO:0000256" key="7">
    <source>
        <dbReference type="ARBA" id="ARBA00023065"/>
    </source>
</evidence>
<evidence type="ECO:0000313" key="16">
    <source>
        <dbReference type="EnsemblMetazoa" id="XP_031786886"/>
    </source>
</evidence>
<keyword evidence="6 13" id="KW-1133">Transmembrane helix</keyword>
<reference evidence="16" key="1">
    <citation type="submission" date="2021-01" db="UniProtKB">
        <authorList>
            <consortium name="EnsemblMetazoa"/>
        </authorList>
    </citation>
    <scope>IDENTIFICATION</scope>
</reference>
<evidence type="ECO:0000313" key="17">
    <source>
        <dbReference type="Proteomes" id="UP000002358"/>
    </source>
</evidence>
<keyword evidence="9" id="KW-0675">Receptor</keyword>
<dbReference type="RefSeq" id="XP_031786886.1">
    <property type="nucleotide sequence ID" value="XM_031931026.1"/>
</dbReference>
<dbReference type="Pfam" id="PF00060">
    <property type="entry name" value="Lig_chan"/>
    <property type="match status" value="1"/>
</dbReference>
<keyword evidence="10" id="KW-0325">Glycoprotein</keyword>
<evidence type="ECO:0000256" key="10">
    <source>
        <dbReference type="ARBA" id="ARBA00023180"/>
    </source>
</evidence>
<evidence type="ECO:0000256" key="5">
    <source>
        <dbReference type="ARBA" id="ARBA00022692"/>
    </source>
</evidence>
<evidence type="ECO:0000256" key="2">
    <source>
        <dbReference type="ARBA" id="ARBA00008685"/>
    </source>
</evidence>
<keyword evidence="8 13" id="KW-0472">Membrane</keyword>
<dbReference type="InParanoid" id="A0A7M7QHJ5"/>
<name>A0A7M7QHJ5_NASVI</name>
<comment type="subcellular location">
    <subcellularLocation>
        <location evidence="1">Cell membrane</location>
        <topology evidence="1">Multi-pass membrane protein</topology>
    </subcellularLocation>
</comment>
<dbReference type="Gene3D" id="1.10.287.70">
    <property type="match status" value="1"/>
</dbReference>
<organism evidence="16 17">
    <name type="scientific">Nasonia vitripennis</name>
    <name type="common">Parasitic wasp</name>
    <dbReference type="NCBI Taxonomy" id="7425"/>
    <lineage>
        <taxon>Eukaryota</taxon>
        <taxon>Metazoa</taxon>
        <taxon>Ecdysozoa</taxon>
        <taxon>Arthropoda</taxon>
        <taxon>Hexapoda</taxon>
        <taxon>Insecta</taxon>
        <taxon>Pterygota</taxon>
        <taxon>Neoptera</taxon>
        <taxon>Endopterygota</taxon>
        <taxon>Hymenoptera</taxon>
        <taxon>Apocrita</taxon>
        <taxon>Proctotrupomorpha</taxon>
        <taxon>Chalcidoidea</taxon>
        <taxon>Pteromalidae</taxon>
        <taxon>Pteromalinae</taxon>
        <taxon>Nasonia</taxon>
    </lineage>
</organism>
<evidence type="ECO:0000259" key="15">
    <source>
        <dbReference type="Pfam" id="PF10613"/>
    </source>
</evidence>
<dbReference type="GeneID" id="116417557"/>
<keyword evidence="12" id="KW-0407">Ion channel</keyword>
<keyword evidence="7" id="KW-0406">Ion transport</keyword>
<evidence type="ECO:0000256" key="9">
    <source>
        <dbReference type="ARBA" id="ARBA00023170"/>
    </source>
</evidence>
<dbReference type="EnsemblMetazoa" id="XM_031931026">
    <property type="protein sequence ID" value="XP_031786886"/>
    <property type="gene ID" value="LOC116417557"/>
</dbReference>
<dbReference type="PANTHER" id="PTHR42643">
    <property type="entry name" value="IONOTROPIC RECEPTOR 20A-RELATED"/>
    <property type="match status" value="1"/>
</dbReference>
<evidence type="ECO:0000256" key="4">
    <source>
        <dbReference type="ARBA" id="ARBA00022475"/>
    </source>
</evidence>
<dbReference type="Gene3D" id="3.40.190.10">
    <property type="entry name" value="Periplasmic binding protein-like II"/>
    <property type="match status" value="1"/>
</dbReference>
<feature type="transmembrane region" description="Helical" evidence="13">
    <location>
        <begin position="500"/>
        <end position="525"/>
    </location>
</feature>
<dbReference type="InterPro" id="IPR019594">
    <property type="entry name" value="Glu/Gly-bd"/>
</dbReference>
<evidence type="ECO:0000256" key="3">
    <source>
        <dbReference type="ARBA" id="ARBA00022448"/>
    </source>
</evidence>
<dbReference type="Proteomes" id="UP000002358">
    <property type="component" value="Chromosome 5"/>
</dbReference>
<dbReference type="Pfam" id="PF10613">
    <property type="entry name" value="Lig_chan-Glu_bd"/>
    <property type="match status" value="1"/>
</dbReference>
<feature type="transmembrane region" description="Helical" evidence="13">
    <location>
        <begin position="261"/>
        <end position="279"/>
    </location>
</feature>
<protein>
    <submittedName>
        <fullName evidence="16">Uncharacterized protein</fullName>
    </submittedName>
</protein>
<dbReference type="AlphaFoldDB" id="A0A7M7QHJ5"/>
<dbReference type="GO" id="GO:0015276">
    <property type="term" value="F:ligand-gated monoatomic ion channel activity"/>
    <property type="evidence" value="ECO:0007669"/>
    <property type="project" value="InterPro"/>
</dbReference>
<evidence type="ECO:0000256" key="1">
    <source>
        <dbReference type="ARBA" id="ARBA00004651"/>
    </source>
</evidence>
<dbReference type="InterPro" id="IPR001320">
    <property type="entry name" value="Iontro_rcpt_C"/>
</dbReference>
<evidence type="ECO:0000256" key="8">
    <source>
        <dbReference type="ARBA" id="ARBA00023136"/>
    </source>
</evidence>
<dbReference type="GO" id="GO:0005886">
    <property type="term" value="C:plasma membrane"/>
    <property type="evidence" value="ECO:0007669"/>
    <property type="project" value="UniProtKB-SubCell"/>
</dbReference>
<keyword evidence="17" id="KW-1185">Reference proteome</keyword>
<comment type="similarity">
    <text evidence="2">Belongs to the glutamate-gated ion channel (TC 1.A.10.1) family.</text>
</comment>
<dbReference type="KEGG" id="nvi:116417557"/>
<evidence type="ECO:0000256" key="13">
    <source>
        <dbReference type="SAM" id="Phobius"/>
    </source>
</evidence>
<dbReference type="InterPro" id="IPR052192">
    <property type="entry name" value="Insect_Ionotropic_Sensory_Rcpt"/>
</dbReference>
<evidence type="ECO:0000256" key="6">
    <source>
        <dbReference type="ARBA" id="ARBA00022989"/>
    </source>
</evidence>
<feature type="domain" description="Ionotropic glutamate receptor C-terminal" evidence="14">
    <location>
        <begin position="259"/>
        <end position="362"/>
    </location>
</feature>
<keyword evidence="3" id="KW-0813">Transport</keyword>
<dbReference type="SUPFAM" id="SSF53850">
    <property type="entry name" value="Periplasmic binding protein-like II"/>
    <property type="match status" value="1"/>
</dbReference>
<feature type="domain" description="Ionotropic glutamate receptor L-glutamate and glycine-binding" evidence="15">
    <location>
        <begin position="152"/>
        <end position="240"/>
    </location>
</feature>
<sequence length="534" mass="62279">MRHSEFFANYKSLYTGHKRQLIVLLLTDAQTLNIFEQFTKIHNLSLHAWFVVFWARHGATLHDYCEKPKVNRFHLNFDVRMLVKCLENPEIREWYALDPKAEVRVNELMEWMPGTGLIQKTKLTFYQRRRDFHGKLLKVTTVKELVDATETHKKSNQQPEMVLKLMTEMMLYMNFNISFMPSISNYGLYNQTEHKWSGMLGNLSRGEIDMCFTDMTVTQVRQRYFDWTWPLWMTGNVLTIRKFEKAAVKWTAYSKAFVWDIWISILFLMIIASVVITMIKAKVRNGNWDDNDFLENQLYVWGIFCNRALPKFPDSLSLRIAYVSLFFCAIAIITAYSGSIVSNLTNLETALPFTSIEEFIKLGTYKLSIKSKSYDQEYIAYSNDPTIIKLKNFIVRNEDLPANNVQGLSQICQEKTAFFTSDAAKRKVAKTIPCQITTIPMVGNRYMALALTKKSPLTSFVNYHIRRFEDYGLMKRTKNLYLERDGNLRKRGGSVGIDEIAPLLGILAFGVIISLFILSLEYVYYYCKSVFRRC</sequence>
<dbReference type="SMR" id="A0A7M7QHJ5"/>
<keyword evidence="11" id="KW-1071">Ligand-gated ion channel</keyword>